<organism evidence="1 2">
    <name type="scientific">Psychroflexus sediminis</name>
    <dbReference type="NCBI Taxonomy" id="470826"/>
    <lineage>
        <taxon>Bacteria</taxon>
        <taxon>Pseudomonadati</taxon>
        <taxon>Bacteroidota</taxon>
        <taxon>Flavobacteriia</taxon>
        <taxon>Flavobacteriales</taxon>
        <taxon>Flavobacteriaceae</taxon>
        <taxon>Psychroflexus</taxon>
    </lineage>
</organism>
<reference evidence="1 2" key="1">
    <citation type="submission" date="2016-10" db="EMBL/GenBank/DDBJ databases">
        <authorList>
            <person name="de Groot N.N."/>
        </authorList>
    </citation>
    <scope>NUCLEOTIDE SEQUENCE [LARGE SCALE GENOMIC DNA]</scope>
    <source>
        <strain evidence="1 2">DSM 19803</strain>
    </source>
</reference>
<dbReference type="RefSeq" id="WP_093368381.1">
    <property type="nucleotide sequence ID" value="NZ_FNCW01000010.1"/>
</dbReference>
<gene>
    <name evidence="1" type="ORF">SAMN04488027_11029</name>
</gene>
<evidence type="ECO:0008006" key="3">
    <source>
        <dbReference type="Google" id="ProtNLM"/>
    </source>
</evidence>
<dbReference type="EMBL" id="FNCW01000010">
    <property type="protein sequence ID" value="SDG89322.1"/>
    <property type="molecule type" value="Genomic_DNA"/>
</dbReference>
<evidence type="ECO:0000313" key="1">
    <source>
        <dbReference type="EMBL" id="SDG89322.1"/>
    </source>
</evidence>
<proteinExistence type="predicted"/>
<dbReference type="STRING" id="470826.SAMN04488027_11029"/>
<accession>A0A1G7XYL8</accession>
<evidence type="ECO:0000313" key="2">
    <source>
        <dbReference type="Proteomes" id="UP000199296"/>
    </source>
</evidence>
<protein>
    <recommendedName>
        <fullName evidence="3">DUF1569 domain-containing protein</fullName>
    </recommendedName>
</protein>
<dbReference type="Proteomes" id="UP000199296">
    <property type="component" value="Unassembled WGS sequence"/>
</dbReference>
<dbReference type="AlphaFoldDB" id="A0A1G7XYL8"/>
<dbReference type="OrthoDB" id="2599194at2"/>
<dbReference type="Pfam" id="PF07606">
    <property type="entry name" value="DUF1569"/>
    <property type="match status" value="1"/>
</dbReference>
<sequence length="150" mass="17761">MKSIFDKEAYQELSSRLEELTPGHQAKWGKMNVNQMLSHCQKVIQVALGEKDLKRPNFFVRFLLQFMNPMLYNDKAWIKGLPTAKEFVISDTEGFETEKAQLKALMKRMHYSKEYFKPSKEHPVFGKMKVWMWGQSGYKHLDHHFQQFGV</sequence>
<dbReference type="InterPro" id="IPR011463">
    <property type="entry name" value="DUF1569"/>
</dbReference>
<name>A0A1G7XYL8_9FLAO</name>
<keyword evidence="2" id="KW-1185">Reference proteome</keyword>